<dbReference type="GO" id="GO:0005975">
    <property type="term" value="P:carbohydrate metabolic process"/>
    <property type="evidence" value="ECO:0007669"/>
    <property type="project" value="InterPro"/>
</dbReference>
<reference evidence="11 12" key="1">
    <citation type="journal article" date="2018" name="PLoS Genet.">
        <title>Population sequencing reveals clonal diversity and ancestral inbreeding in the grapevine cultivar Chardonnay.</title>
        <authorList>
            <person name="Roach M.J."/>
            <person name="Johnson D.L."/>
            <person name="Bohlmann J."/>
            <person name="van Vuuren H.J."/>
            <person name="Jones S.J."/>
            <person name="Pretorius I.S."/>
            <person name="Schmidt S.A."/>
            <person name="Borneman A.R."/>
        </authorList>
    </citation>
    <scope>NUCLEOTIDE SEQUENCE [LARGE SCALE GENOMIC DNA]</scope>
    <source>
        <strain evidence="12">cv. Chardonnay</strain>
        <tissue evidence="11">Leaf</tissue>
    </source>
</reference>
<dbReference type="GO" id="GO:0004553">
    <property type="term" value="F:hydrolase activity, hydrolyzing O-glycosyl compounds"/>
    <property type="evidence" value="ECO:0007669"/>
    <property type="project" value="InterPro"/>
</dbReference>
<dbReference type="Pfam" id="PF13802">
    <property type="entry name" value="Gal_mutarotas_2"/>
    <property type="match status" value="1"/>
</dbReference>
<evidence type="ECO:0000256" key="4">
    <source>
        <dbReference type="ARBA" id="ARBA00023295"/>
    </source>
</evidence>
<dbReference type="InterPro" id="IPR017853">
    <property type="entry name" value="GH"/>
</dbReference>
<evidence type="ECO:0000313" key="12">
    <source>
        <dbReference type="Proteomes" id="UP000288805"/>
    </source>
</evidence>
<dbReference type="InterPro" id="IPR000322">
    <property type="entry name" value="Glyco_hydro_31_TIM"/>
</dbReference>
<dbReference type="CDD" id="cd14752">
    <property type="entry name" value="GH31_N"/>
    <property type="match status" value="1"/>
</dbReference>
<evidence type="ECO:0000256" key="6">
    <source>
        <dbReference type="RuleBase" id="RU361185"/>
    </source>
</evidence>
<evidence type="ECO:0000259" key="10">
    <source>
        <dbReference type="Pfam" id="PF21365"/>
    </source>
</evidence>
<keyword evidence="3" id="KW-0325">Glycoprotein</keyword>
<feature type="signal peptide" evidence="7">
    <location>
        <begin position="1"/>
        <end position="29"/>
    </location>
</feature>
<feature type="domain" description="Glycosyl hydrolase family 31 C-terminal" evidence="10">
    <location>
        <begin position="753"/>
        <end position="834"/>
    </location>
</feature>
<keyword evidence="4 6" id="KW-0326">Glycosidase</keyword>
<accession>A0A438J764</accession>
<dbReference type="Proteomes" id="UP000288805">
    <property type="component" value="Unassembled WGS sequence"/>
</dbReference>
<dbReference type="CDD" id="cd06602">
    <property type="entry name" value="GH31_MGAM_SI_GAA"/>
    <property type="match status" value="1"/>
</dbReference>
<feature type="domain" description="Glycoside hydrolase family 31 N-terminal" evidence="9">
    <location>
        <begin position="200"/>
        <end position="249"/>
    </location>
</feature>
<gene>
    <name evidence="11" type="primary">AGLU_0</name>
    <name evidence="11" type="ORF">CK203_024933</name>
</gene>
<dbReference type="EMBL" id="QGNW01000059">
    <property type="protein sequence ID" value="RVX04802.1"/>
    <property type="molecule type" value="Genomic_DNA"/>
</dbReference>
<dbReference type="Pfam" id="PF21365">
    <property type="entry name" value="Glyco_hydro_31_3rd"/>
    <property type="match status" value="1"/>
</dbReference>
<evidence type="ECO:0000256" key="7">
    <source>
        <dbReference type="SAM" id="SignalP"/>
    </source>
</evidence>
<evidence type="ECO:0000256" key="3">
    <source>
        <dbReference type="ARBA" id="ARBA00023180"/>
    </source>
</evidence>
<dbReference type="PROSITE" id="PS00129">
    <property type="entry name" value="GLYCOSYL_HYDROL_F31_1"/>
    <property type="match status" value="1"/>
</dbReference>
<dbReference type="PANTHER" id="PTHR22762">
    <property type="entry name" value="ALPHA-GLUCOSIDASE"/>
    <property type="match status" value="1"/>
</dbReference>
<dbReference type="AlphaFoldDB" id="A0A438J764"/>
<dbReference type="InterPro" id="IPR011013">
    <property type="entry name" value="Gal_mutarotase_sf_dom"/>
</dbReference>
<organism evidence="11 12">
    <name type="scientific">Vitis vinifera</name>
    <name type="common">Grape</name>
    <dbReference type="NCBI Taxonomy" id="29760"/>
    <lineage>
        <taxon>Eukaryota</taxon>
        <taxon>Viridiplantae</taxon>
        <taxon>Streptophyta</taxon>
        <taxon>Embryophyta</taxon>
        <taxon>Tracheophyta</taxon>
        <taxon>Spermatophyta</taxon>
        <taxon>Magnoliopsida</taxon>
        <taxon>eudicotyledons</taxon>
        <taxon>Gunneridae</taxon>
        <taxon>Pentapetalae</taxon>
        <taxon>rosids</taxon>
        <taxon>Vitales</taxon>
        <taxon>Vitaceae</taxon>
        <taxon>Viteae</taxon>
        <taxon>Vitis</taxon>
    </lineage>
</organism>
<dbReference type="SUPFAM" id="SSF51011">
    <property type="entry name" value="Glycosyl hydrolase domain"/>
    <property type="match status" value="1"/>
</dbReference>
<dbReference type="SUPFAM" id="SSF74650">
    <property type="entry name" value="Galactose mutarotase-like"/>
    <property type="match status" value="1"/>
</dbReference>
<protein>
    <recommendedName>
        <fullName evidence="5">Maltase</fullName>
    </recommendedName>
</protein>
<evidence type="ECO:0000313" key="11">
    <source>
        <dbReference type="EMBL" id="RVX04802.1"/>
    </source>
</evidence>
<feature type="domain" description="Glycoside hydrolase family 31 TIM barrel" evidence="8">
    <location>
        <begin position="393"/>
        <end position="688"/>
    </location>
</feature>
<dbReference type="Pfam" id="PF01055">
    <property type="entry name" value="Glyco_hydro_31_2nd"/>
    <property type="match status" value="1"/>
</dbReference>
<comment type="similarity">
    <text evidence="1 6">Belongs to the glycosyl hydrolase 31 family.</text>
</comment>
<dbReference type="Gene3D" id="2.60.40.1760">
    <property type="entry name" value="glycosyl hydrolase (family 31)"/>
    <property type="match status" value="1"/>
</dbReference>
<dbReference type="InterPro" id="IPR030458">
    <property type="entry name" value="Glyco_hydro_31_AS"/>
</dbReference>
<keyword evidence="7" id="KW-0732">Signal</keyword>
<dbReference type="Gene3D" id="3.20.20.80">
    <property type="entry name" value="Glycosidases"/>
    <property type="match status" value="1"/>
</dbReference>
<evidence type="ECO:0000256" key="5">
    <source>
        <dbReference type="ARBA" id="ARBA00041343"/>
    </source>
</evidence>
<feature type="chain" id="PRO_5019493138" description="Maltase" evidence="7">
    <location>
        <begin position="30"/>
        <end position="985"/>
    </location>
</feature>
<evidence type="ECO:0000256" key="1">
    <source>
        <dbReference type="ARBA" id="ARBA00007806"/>
    </source>
</evidence>
<dbReference type="PANTHER" id="PTHR22762:SF133">
    <property type="entry name" value="P-TYPE DOMAIN-CONTAINING PROTEIN"/>
    <property type="match status" value="1"/>
</dbReference>
<dbReference type="GO" id="GO:0030246">
    <property type="term" value="F:carbohydrate binding"/>
    <property type="evidence" value="ECO:0007669"/>
    <property type="project" value="InterPro"/>
</dbReference>
<dbReference type="Gene3D" id="2.60.40.1180">
    <property type="entry name" value="Golgi alpha-mannosidase II"/>
    <property type="match status" value="2"/>
</dbReference>
<dbReference type="InterPro" id="IPR048395">
    <property type="entry name" value="Glyco_hydro_31_C"/>
</dbReference>
<dbReference type="InterPro" id="IPR025887">
    <property type="entry name" value="Glyco_hydro_31_N_dom"/>
</dbReference>
<sequence>MGRKRPQPPLHFHHLLLAFLFCCSFSVLCFSNSKNEPVGFGYRVRSVSFDPSGKSLTARLDLIKPSPVFGPDVRNLILVASLETNDRLRIRITDSEHQRWEIPREILPRYTQLHRRVLPQNHSISPEDDHNSPENNIVSDPKSDLVFTLRRTTPFGFIVSRRSTGDILFDASSDASDAGTFLVFKDQYLQVSSALPILRSSLYGLGEHTKKTFKLAQNQTLTLWNTDIYSSNLDVNLYGSHPFYMDVRLTDNRGKVPMGTTHGVLLLNSNGMDIVYTGDRITYKAIGGVLDFYFFSGPTPEMVVQQYTELIGRPAPMPYWSFAHIIPDIISPSPTWHQSRWPYSASAHTPPRHYSLFSGYFNPREINASKYAWHSLYHAMYYNCSQNWLLVLAAGFHQCRYGYMNVSDVEGVVAGYAKAGIPLEVMWTDIDYMDAYKDFTLDPINFPLDKMKKLVDTLHQNGQKYVLILDPGISVNQTYGTYKRGMEADIFIKRDGIPYLGSVWPGPVYFPDFVNPATEIFWGGEIKIFRDSLPIDGLWLDMNEISNFITSPPTPLSTLDDPPYKINNAGVRRPINNRTVPATSLHFGNITEYNAHNLYGILESKATNAALTKLTGKRPFILTRSTFVGSGKYAAHWTGDNAATWDDLAYSIPAVLNFGLFGIPMVGADICGFSGDTNEELCRRWIQVNFRGVLPLCKGPLSKVHNSPGALRVGLSCCNSQEGAGAPLPPATLLLHINVRSTHKRSPHCPTPFLFIPSGPRTYGIDFQFLIGKGVMVSPVLKPGKVSVKAYFPSGNWFDLFNYSNAVSAGSGKYTTLDAPPDHINVHVREGNILAMQGEAMSTKAARKTPFQLLVVLSSSGISTGEVFLDDGEEVEMGGGGKNWSLVKFYAWVEDKKAVVGSEVMNGGFALSQQWIIDRVTLIGLTKAQAKRFKGFEVYTNEGTKTIGDSSLKVDLDGNRKFVVMETEKLSLPIGKEFELKLNLT</sequence>
<dbReference type="InterPro" id="IPR013780">
    <property type="entry name" value="Glyco_hydro_b"/>
</dbReference>
<keyword evidence="2 6" id="KW-0378">Hydrolase</keyword>
<evidence type="ECO:0000259" key="8">
    <source>
        <dbReference type="Pfam" id="PF01055"/>
    </source>
</evidence>
<evidence type="ECO:0000259" key="9">
    <source>
        <dbReference type="Pfam" id="PF13802"/>
    </source>
</evidence>
<dbReference type="SUPFAM" id="SSF51445">
    <property type="entry name" value="(Trans)glycosidases"/>
    <property type="match status" value="1"/>
</dbReference>
<proteinExistence type="inferred from homology"/>
<evidence type="ECO:0000256" key="2">
    <source>
        <dbReference type="ARBA" id="ARBA00022801"/>
    </source>
</evidence>
<comment type="caution">
    <text evidence="11">The sequence shown here is derived from an EMBL/GenBank/DDBJ whole genome shotgun (WGS) entry which is preliminary data.</text>
</comment>
<name>A0A438J764_VITVI</name>